<comment type="caution">
    <text evidence="4">The sequence shown here is derived from an EMBL/GenBank/DDBJ whole genome shotgun (WGS) entry which is preliminary data.</text>
</comment>
<accession>A0A841FIV5</accession>
<dbReference type="CDD" id="cd05289">
    <property type="entry name" value="MDR_like_2"/>
    <property type="match status" value="1"/>
</dbReference>
<dbReference type="SMART" id="SM00829">
    <property type="entry name" value="PKS_ER"/>
    <property type="match status" value="1"/>
</dbReference>
<evidence type="ECO:0000313" key="4">
    <source>
        <dbReference type="EMBL" id="MBB6032579.1"/>
    </source>
</evidence>
<dbReference type="Pfam" id="PF13602">
    <property type="entry name" value="ADH_zinc_N_2"/>
    <property type="match status" value="1"/>
</dbReference>
<reference evidence="4 5" key="1">
    <citation type="submission" date="2020-08" db="EMBL/GenBank/DDBJ databases">
        <title>Genomic Encyclopedia of Type Strains, Phase IV (KMG-IV): sequencing the most valuable type-strain genomes for metagenomic binning, comparative biology and taxonomic classification.</title>
        <authorList>
            <person name="Goeker M."/>
        </authorList>
    </citation>
    <scope>NUCLEOTIDE SEQUENCE [LARGE SCALE GENOMIC DNA]</scope>
    <source>
        <strain evidence="4 5">YIM 65646</strain>
    </source>
</reference>
<feature type="domain" description="Enoyl reductase (ER)" evidence="3">
    <location>
        <begin position="11"/>
        <end position="302"/>
    </location>
</feature>
<keyword evidence="5" id="KW-1185">Reference proteome</keyword>
<dbReference type="InterPro" id="IPR002364">
    <property type="entry name" value="Quin_OxRdtase/zeta-crystal_CS"/>
</dbReference>
<evidence type="ECO:0000256" key="2">
    <source>
        <dbReference type="ARBA" id="ARBA00023002"/>
    </source>
</evidence>
<dbReference type="GO" id="GO:0035925">
    <property type="term" value="F:mRNA 3'-UTR AU-rich region binding"/>
    <property type="evidence" value="ECO:0007669"/>
    <property type="project" value="TreeGrafter"/>
</dbReference>
<evidence type="ECO:0000256" key="1">
    <source>
        <dbReference type="ARBA" id="ARBA00022857"/>
    </source>
</evidence>
<dbReference type="InterPro" id="IPR011032">
    <property type="entry name" value="GroES-like_sf"/>
</dbReference>
<dbReference type="EMBL" id="JACHGT010000001">
    <property type="protein sequence ID" value="MBB6032579.1"/>
    <property type="molecule type" value="Genomic_DNA"/>
</dbReference>
<dbReference type="GO" id="GO:0070402">
    <property type="term" value="F:NADPH binding"/>
    <property type="evidence" value="ECO:0007669"/>
    <property type="project" value="TreeGrafter"/>
</dbReference>
<dbReference type="GO" id="GO:0008270">
    <property type="term" value="F:zinc ion binding"/>
    <property type="evidence" value="ECO:0007669"/>
    <property type="project" value="InterPro"/>
</dbReference>
<dbReference type="SUPFAM" id="SSF50129">
    <property type="entry name" value="GroES-like"/>
    <property type="match status" value="1"/>
</dbReference>
<dbReference type="PANTHER" id="PTHR48106:SF13">
    <property type="entry name" value="QUINONE OXIDOREDUCTASE-RELATED"/>
    <property type="match status" value="1"/>
</dbReference>
<dbReference type="SUPFAM" id="SSF51735">
    <property type="entry name" value="NAD(P)-binding Rossmann-fold domains"/>
    <property type="match status" value="1"/>
</dbReference>
<dbReference type="PROSITE" id="PS01162">
    <property type="entry name" value="QOR_ZETA_CRYSTAL"/>
    <property type="match status" value="1"/>
</dbReference>
<keyword evidence="2" id="KW-0560">Oxidoreductase</keyword>
<dbReference type="Gene3D" id="3.40.50.720">
    <property type="entry name" value="NAD(P)-binding Rossmann-like Domain"/>
    <property type="match status" value="1"/>
</dbReference>
<proteinExistence type="predicted"/>
<dbReference type="AlphaFoldDB" id="A0A841FIV5"/>
<gene>
    <name evidence="4" type="ORF">HNR73_000421</name>
</gene>
<dbReference type="InterPro" id="IPR020843">
    <property type="entry name" value="ER"/>
</dbReference>
<evidence type="ECO:0000313" key="5">
    <source>
        <dbReference type="Proteomes" id="UP000548476"/>
    </source>
</evidence>
<dbReference type="InterPro" id="IPR013154">
    <property type="entry name" value="ADH-like_N"/>
</dbReference>
<dbReference type="RefSeq" id="WP_184785467.1">
    <property type="nucleotide sequence ID" value="NZ_BONT01000039.1"/>
</dbReference>
<evidence type="ECO:0000259" key="3">
    <source>
        <dbReference type="SMART" id="SM00829"/>
    </source>
</evidence>
<sequence>MPNAVVINRFGGPEVLELVDRPLPELGPGHVRVRVKAAGIQPVDTYIRRGMAPRGLTLEFPITLGNEYAGIVEACAGDVVDVSPGDEVLGFQPLSCQAEEAVVSASQLVAKPPEMPWEIAGSLSASGQTAHVAMEFLGVGEGDTLLIHAAAGGVGTMAVQLARELGATVIGTASERNHEHLRSLGAIPVTYGEGLVERVREVAPGGVTAVFDAAGGERTLLDSIELCPDLPRIGTIAAGEEAERLGVRRIVGPRSAARLAELVELWREGGLVVSVSRTFHLDEAAEAHRLVEARHLTGKLVFVND</sequence>
<name>A0A841FIV5_9ACTN</name>
<dbReference type="Gene3D" id="3.90.180.10">
    <property type="entry name" value="Medium-chain alcohol dehydrogenases, catalytic domain"/>
    <property type="match status" value="1"/>
</dbReference>
<protein>
    <submittedName>
        <fullName evidence="4">NADPH:quinone reductase-like Zn-dependent oxidoreductase</fullName>
    </submittedName>
</protein>
<dbReference type="InterPro" id="IPR036291">
    <property type="entry name" value="NAD(P)-bd_dom_sf"/>
</dbReference>
<keyword evidence="1" id="KW-0521">NADP</keyword>
<dbReference type="Pfam" id="PF08240">
    <property type="entry name" value="ADH_N"/>
    <property type="match status" value="1"/>
</dbReference>
<dbReference type="Proteomes" id="UP000548476">
    <property type="component" value="Unassembled WGS sequence"/>
</dbReference>
<organism evidence="4 5">
    <name type="scientific">Phytomonospora endophytica</name>
    <dbReference type="NCBI Taxonomy" id="714109"/>
    <lineage>
        <taxon>Bacteria</taxon>
        <taxon>Bacillati</taxon>
        <taxon>Actinomycetota</taxon>
        <taxon>Actinomycetes</taxon>
        <taxon>Micromonosporales</taxon>
        <taxon>Micromonosporaceae</taxon>
        <taxon>Phytomonospora</taxon>
    </lineage>
</organism>
<dbReference type="GO" id="GO:0005829">
    <property type="term" value="C:cytosol"/>
    <property type="evidence" value="ECO:0007669"/>
    <property type="project" value="TreeGrafter"/>
</dbReference>
<dbReference type="PANTHER" id="PTHR48106">
    <property type="entry name" value="QUINONE OXIDOREDUCTASE PIG3-RELATED"/>
    <property type="match status" value="1"/>
</dbReference>
<dbReference type="GO" id="GO:0003960">
    <property type="term" value="F:quinone reductase (NADPH) activity"/>
    <property type="evidence" value="ECO:0007669"/>
    <property type="project" value="TreeGrafter"/>
</dbReference>